<proteinExistence type="predicted"/>
<protein>
    <recommendedName>
        <fullName evidence="4">ABC-2 type transport system permease protein</fullName>
    </recommendedName>
</protein>
<feature type="transmembrane region" description="Helical" evidence="1">
    <location>
        <begin position="492"/>
        <end position="514"/>
    </location>
</feature>
<feature type="transmembrane region" description="Helical" evidence="1">
    <location>
        <begin position="161"/>
        <end position="190"/>
    </location>
</feature>
<feature type="transmembrane region" description="Helical" evidence="1">
    <location>
        <begin position="134"/>
        <end position="155"/>
    </location>
</feature>
<feature type="transmembrane region" description="Helical" evidence="1">
    <location>
        <begin position="85"/>
        <end position="113"/>
    </location>
</feature>
<keyword evidence="1" id="KW-0472">Membrane</keyword>
<evidence type="ECO:0000313" key="2">
    <source>
        <dbReference type="EMBL" id="SFQ14303.1"/>
    </source>
</evidence>
<dbReference type="AlphaFoldDB" id="A0A1I5W3P9"/>
<sequence length="540" mass="62087">MNDFASLRILDRFRSVFQRLNIDYDVMRLILQLKLTMDSRRMPAIFSGSNVKKEGNQFLKSLWMYGLFGVLFLVPFLFLGNEFLFSLTIMFSSLFIILMTSMVSDFSAVLLDIRDKNILHPKPISAKTLNAAKITHIMIYMVLLTGSFIIIPLIVSVFKFGIIFALLFLFEILLVSSLSVVLTAFVYLFILRFFSGEMLKDVINYVQIFLAIGMAISYQLVGRVFQIVNIDITYTFTWWHMFLPPFWFAAPFELILNKDFSVPIIILSLFAILAPFLAIALYIRLMPSFERNLSKLQSDANRTKKRNRKLQGVWARILCSTKEERTFYKFATLLLKEERELKLKIFPLLGFAIIFPFIFLFNTISSSSFEEMRSGSSFMVIYFSLIMIPSVVQMLEYSGNYKGQWIFYAAPIKNKALVYSATLKASIMNYFIPILAILSVIFLWIFSFQIFLDLVVVLLATIVLTLVSYGIFSKGKFPFISSHEHTQTNGFIKVFGSMFLVGVMAAIHAFILLIPYGLPTYAVILFISIIIGWKLMFSRG</sequence>
<accession>A0A1I5W3P9</accession>
<gene>
    <name evidence="2" type="ORF">SAMN05421670_1084</name>
</gene>
<evidence type="ECO:0000313" key="3">
    <source>
        <dbReference type="Proteomes" id="UP000198734"/>
    </source>
</evidence>
<dbReference type="OrthoDB" id="2659138at2"/>
<dbReference type="Proteomes" id="UP000198734">
    <property type="component" value="Unassembled WGS sequence"/>
</dbReference>
<keyword evidence="3" id="KW-1185">Reference proteome</keyword>
<feature type="transmembrane region" description="Helical" evidence="1">
    <location>
        <begin position="62"/>
        <end position="79"/>
    </location>
</feature>
<dbReference type="RefSeq" id="WP_093534901.1">
    <property type="nucleotide sequence ID" value="NZ_FOXU01000001.1"/>
</dbReference>
<dbReference type="EMBL" id="FOXU01000001">
    <property type="protein sequence ID" value="SFQ14303.1"/>
    <property type="molecule type" value="Genomic_DNA"/>
</dbReference>
<keyword evidence="1" id="KW-1133">Transmembrane helix</keyword>
<feature type="transmembrane region" description="Helical" evidence="1">
    <location>
        <begin position="450"/>
        <end position="472"/>
    </location>
</feature>
<evidence type="ECO:0008006" key="4">
    <source>
        <dbReference type="Google" id="ProtNLM"/>
    </source>
</evidence>
<organism evidence="2 3">
    <name type="scientific">Psychrobacillus psychrotolerans</name>
    <dbReference type="NCBI Taxonomy" id="126156"/>
    <lineage>
        <taxon>Bacteria</taxon>
        <taxon>Bacillati</taxon>
        <taxon>Bacillota</taxon>
        <taxon>Bacilli</taxon>
        <taxon>Bacillales</taxon>
        <taxon>Bacillaceae</taxon>
        <taxon>Psychrobacillus</taxon>
    </lineage>
</organism>
<feature type="transmembrane region" description="Helical" evidence="1">
    <location>
        <begin position="376"/>
        <end position="395"/>
    </location>
</feature>
<feature type="transmembrane region" description="Helical" evidence="1">
    <location>
        <begin position="345"/>
        <end position="364"/>
    </location>
</feature>
<feature type="transmembrane region" description="Helical" evidence="1">
    <location>
        <begin position="520"/>
        <end position="537"/>
    </location>
</feature>
<reference evidence="3" key="1">
    <citation type="submission" date="2016-10" db="EMBL/GenBank/DDBJ databases">
        <authorList>
            <person name="Varghese N."/>
            <person name="Submissions S."/>
        </authorList>
    </citation>
    <scope>NUCLEOTIDE SEQUENCE [LARGE SCALE GENOMIC DNA]</scope>
    <source>
        <strain evidence="3">DSM 11706</strain>
    </source>
</reference>
<feature type="transmembrane region" description="Helical" evidence="1">
    <location>
        <begin position="416"/>
        <end position="444"/>
    </location>
</feature>
<evidence type="ECO:0000256" key="1">
    <source>
        <dbReference type="SAM" id="Phobius"/>
    </source>
</evidence>
<name>A0A1I5W3P9_9BACI</name>
<dbReference type="STRING" id="126156.SAMN05421670_1084"/>
<feature type="transmembrane region" description="Helical" evidence="1">
    <location>
        <begin position="202"/>
        <end position="221"/>
    </location>
</feature>
<keyword evidence="1" id="KW-0812">Transmembrane</keyword>
<feature type="transmembrane region" description="Helical" evidence="1">
    <location>
        <begin position="260"/>
        <end position="283"/>
    </location>
</feature>